<feature type="compositionally biased region" description="Polar residues" evidence="1">
    <location>
        <begin position="1"/>
        <end position="12"/>
    </location>
</feature>
<evidence type="ECO:0000313" key="3">
    <source>
        <dbReference type="Proteomes" id="UP001165590"/>
    </source>
</evidence>
<name>A0ABT3UWP1_9ACTN</name>
<dbReference type="Proteomes" id="UP001165590">
    <property type="component" value="Unassembled WGS sequence"/>
</dbReference>
<evidence type="ECO:0000256" key="1">
    <source>
        <dbReference type="SAM" id="MobiDB-lite"/>
    </source>
</evidence>
<reference evidence="2" key="1">
    <citation type="journal article" date="2022" name="bioRxiv">
        <title>Discovery and biosynthetic assessment of Streptomyces ortus sp nov. isolated from a deep-sea sponge.</title>
        <authorList>
            <person name="Williams S.E."/>
        </authorList>
    </citation>
    <scope>NUCLEOTIDE SEQUENCE</scope>
    <source>
        <strain evidence="2">A15ISP2-DRY2</strain>
    </source>
</reference>
<organism evidence="2 3">
    <name type="scientific">Streptomyces ortus</name>
    <dbReference type="NCBI Taxonomy" id="2867268"/>
    <lineage>
        <taxon>Bacteria</taxon>
        <taxon>Bacillati</taxon>
        <taxon>Actinomycetota</taxon>
        <taxon>Actinomycetes</taxon>
        <taxon>Kitasatosporales</taxon>
        <taxon>Streptomycetaceae</taxon>
        <taxon>Streptomyces</taxon>
    </lineage>
</organism>
<dbReference type="EMBL" id="JAIFZO010000002">
    <property type="protein sequence ID" value="MCX4231989.1"/>
    <property type="molecule type" value="Genomic_DNA"/>
</dbReference>
<feature type="region of interest" description="Disordered" evidence="1">
    <location>
        <begin position="1"/>
        <end position="47"/>
    </location>
</feature>
<accession>A0ABT3UWP1</accession>
<protein>
    <submittedName>
        <fullName evidence="2">Uncharacterized protein</fullName>
    </submittedName>
</protein>
<feature type="compositionally biased region" description="Acidic residues" evidence="1">
    <location>
        <begin position="32"/>
        <end position="47"/>
    </location>
</feature>
<evidence type="ECO:0000313" key="2">
    <source>
        <dbReference type="EMBL" id="MCX4231989.1"/>
    </source>
</evidence>
<gene>
    <name evidence="2" type="ORF">K3769_04185</name>
</gene>
<feature type="region of interest" description="Disordered" evidence="1">
    <location>
        <begin position="120"/>
        <end position="143"/>
    </location>
</feature>
<sequence>MASTPRKTTASSRKPRTAARSASRPPTRVGEPVEDFDEPEVTEADAQEVEAVENFVTGDLCGEEVRMIPPGAWRQSWQNLLNNGQVGAFMEIVLHPDDLEVFTDVDPTNDEVGDLINDVAQRSGESLGKSRGPAPSSKRTRRR</sequence>
<proteinExistence type="predicted"/>
<dbReference type="RefSeq" id="WP_267025092.1">
    <property type="nucleotide sequence ID" value="NZ_JAIFZO010000002.1"/>
</dbReference>
<comment type="caution">
    <text evidence="2">The sequence shown here is derived from an EMBL/GenBank/DDBJ whole genome shotgun (WGS) entry which is preliminary data.</text>
</comment>
<keyword evidence="3" id="KW-1185">Reference proteome</keyword>